<keyword evidence="2" id="KW-0489">Methyltransferase</keyword>
<dbReference type="InterPro" id="IPR052514">
    <property type="entry name" value="SAM-dependent_MTase"/>
</dbReference>
<keyword evidence="3" id="KW-1185">Reference proteome</keyword>
<sequence length="292" mass="31784">MIDPRVTWAGIRQHPLARQHPWRAVWNVLSWQLRSRLLAEVHVAFADRTVLKASRAMTGLTGNVYFGLHEYESMSFALHLLSADDLFVDVGANAGSYTVLAAGVRAAKALAIEPDSAALAALRNNVDANGLGPRVEICSDLIGDQVGQRAFSTGLDTINHVLSETELKAGAAHVLRSCTTLDRALGGRAPTLIKIDVEGEEVSALRGAVQTLAQSSLLALIVECSADSQPDVRAILHAHGFEPARYRPDQRQLERLPSPLDGNTLYVRWHCDLQHRLTHAPAVRIHPLSCLV</sequence>
<dbReference type="GO" id="GO:0032259">
    <property type="term" value="P:methylation"/>
    <property type="evidence" value="ECO:0007669"/>
    <property type="project" value="UniProtKB-KW"/>
</dbReference>
<dbReference type="InterPro" id="IPR006342">
    <property type="entry name" value="FkbM_mtfrase"/>
</dbReference>
<dbReference type="OrthoDB" id="9814604at2"/>
<keyword evidence="2" id="KW-0808">Transferase</keyword>
<dbReference type="AlphaFoldDB" id="A0A2P1PYI9"/>
<dbReference type="SUPFAM" id="SSF53335">
    <property type="entry name" value="S-adenosyl-L-methionine-dependent methyltransferases"/>
    <property type="match status" value="1"/>
</dbReference>
<dbReference type="KEGG" id="xba:C7S18_23130"/>
<dbReference type="Gene3D" id="3.40.50.150">
    <property type="entry name" value="Vaccinia Virus protein VP39"/>
    <property type="match status" value="1"/>
</dbReference>
<dbReference type="GO" id="GO:0008168">
    <property type="term" value="F:methyltransferase activity"/>
    <property type="evidence" value="ECO:0007669"/>
    <property type="project" value="UniProtKB-KW"/>
</dbReference>
<dbReference type="RefSeq" id="WP_106893812.1">
    <property type="nucleotide sequence ID" value="NZ_CP027860.1"/>
</dbReference>
<dbReference type="PANTHER" id="PTHR34203:SF15">
    <property type="entry name" value="SLL1173 PROTEIN"/>
    <property type="match status" value="1"/>
</dbReference>
<dbReference type="PANTHER" id="PTHR34203">
    <property type="entry name" value="METHYLTRANSFERASE, FKBM FAMILY PROTEIN"/>
    <property type="match status" value="1"/>
</dbReference>
<dbReference type="InterPro" id="IPR029063">
    <property type="entry name" value="SAM-dependent_MTases_sf"/>
</dbReference>
<organism evidence="2 3">
    <name type="scientific">Ahniella affigens</name>
    <dbReference type="NCBI Taxonomy" id="2021234"/>
    <lineage>
        <taxon>Bacteria</taxon>
        <taxon>Pseudomonadati</taxon>
        <taxon>Pseudomonadota</taxon>
        <taxon>Gammaproteobacteria</taxon>
        <taxon>Lysobacterales</taxon>
        <taxon>Rhodanobacteraceae</taxon>
        <taxon>Ahniella</taxon>
    </lineage>
</organism>
<protein>
    <submittedName>
        <fullName evidence="2">FkbM family methyltransferase</fullName>
    </submittedName>
</protein>
<dbReference type="Pfam" id="PF05050">
    <property type="entry name" value="Methyltransf_21"/>
    <property type="match status" value="1"/>
</dbReference>
<reference evidence="2 3" key="1">
    <citation type="submission" date="2018-03" db="EMBL/GenBank/DDBJ databases">
        <title>Ahniella affigens gen. nov., sp. nov., a gammaproteobacterium isolated from sandy soil near a stream.</title>
        <authorList>
            <person name="Ko Y."/>
            <person name="Kim J.-H."/>
        </authorList>
    </citation>
    <scope>NUCLEOTIDE SEQUENCE [LARGE SCALE GENOMIC DNA]</scope>
    <source>
        <strain evidence="2 3">D13</strain>
    </source>
</reference>
<feature type="domain" description="Methyltransferase FkbM" evidence="1">
    <location>
        <begin position="89"/>
        <end position="242"/>
    </location>
</feature>
<dbReference type="EMBL" id="CP027860">
    <property type="protein sequence ID" value="AVP99893.1"/>
    <property type="molecule type" value="Genomic_DNA"/>
</dbReference>
<gene>
    <name evidence="2" type="ORF">C7S18_23130</name>
</gene>
<reference evidence="2 3" key="2">
    <citation type="submission" date="2018-03" db="EMBL/GenBank/DDBJ databases">
        <authorList>
            <person name="Keele B.F."/>
        </authorList>
    </citation>
    <scope>NUCLEOTIDE SEQUENCE [LARGE SCALE GENOMIC DNA]</scope>
    <source>
        <strain evidence="2 3">D13</strain>
    </source>
</reference>
<evidence type="ECO:0000313" key="3">
    <source>
        <dbReference type="Proteomes" id="UP000241074"/>
    </source>
</evidence>
<proteinExistence type="predicted"/>
<name>A0A2P1PYI9_9GAMM</name>
<dbReference type="NCBIfam" id="TIGR01444">
    <property type="entry name" value="fkbM_fam"/>
    <property type="match status" value="1"/>
</dbReference>
<evidence type="ECO:0000259" key="1">
    <source>
        <dbReference type="Pfam" id="PF05050"/>
    </source>
</evidence>
<dbReference type="Proteomes" id="UP000241074">
    <property type="component" value="Chromosome"/>
</dbReference>
<accession>A0A2P1PYI9</accession>
<evidence type="ECO:0000313" key="2">
    <source>
        <dbReference type="EMBL" id="AVP99893.1"/>
    </source>
</evidence>